<dbReference type="Proteomes" id="UP000031390">
    <property type="component" value="Unassembled WGS sequence"/>
</dbReference>
<dbReference type="EMBL" id="JUFZ01000109">
    <property type="protein sequence ID" value="KIC06283.1"/>
    <property type="molecule type" value="Genomic_DNA"/>
</dbReference>
<comment type="caution">
    <text evidence="1">The sequence shown here is derived from an EMBL/GenBank/DDBJ whole genome shotgun (WGS) entry which is preliminary data.</text>
</comment>
<reference evidence="1 2" key="1">
    <citation type="submission" date="2014-12" db="EMBL/GenBank/DDBJ databases">
        <title>Genome sequence of Morococcus cerebrosus.</title>
        <authorList>
            <person name="Shin S.-K."/>
            <person name="Yi H."/>
        </authorList>
    </citation>
    <scope>NUCLEOTIDE SEQUENCE [LARGE SCALE GENOMIC DNA]</scope>
    <source>
        <strain evidence="1 2">CIP 81.93</strain>
    </source>
</reference>
<gene>
    <name evidence="1" type="ORF">MCC93_22630</name>
</gene>
<name>A0A0C1EBS9_9NEIS</name>
<evidence type="ECO:0000313" key="1">
    <source>
        <dbReference type="EMBL" id="KIC06283.1"/>
    </source>
</evidence>
<sequence>MSRARSSETCSEQLFGFTLPWKWKRIKTQTRLSPISLIIKIKY</sequence>
<proteinExistence type="predicted"/>
<organism evidence="1 2">
    <name type="scientific">Morococcus cerebrosus</name>
    <dbReference type="NCBI Taxonomy" id="1056807"/>
    <lineage>
        <taxon>Bacteria</taxon>
        <taxon>Pseudomonadati</taxon>
        <taxon>Pseudomonadota</taxon>
        <taxon>Betaproteobacteria</taxon>
        <taxon>Neisseriales</taxon>
        <taxon>Neisseriaceae</taxon>
        <taxon>Morococcus</taxon>
    </lineage>
</organism>
<accession>A0A0C1EBS9</accession>
<dbReference type="AlphaFoldDB" id="A0A0C1EBS9"/>
<protein>
    <submittedName>
        <fullName evidence="1">Uncharacterized protein</fullName>
    </submittedName>
</protein>
<evidence type="ECO:0000313" key="2">
    <source>
        <dbReference type="Proteomes" id="UP000031390"/>
    </source>
</evidence>